<feature type="domain" description="Heme NO-binding" evidence="1">
    <location>
        <begin position="4"/>
        <end position="164"/>
    </location>
</feature>
<dbReference type="Proteomes" id="UP000231516">
    <property type="component" value="Unassembled WGS sequence"/>
</dbReference>
<sequence>MVVHGILNRGLQCFIRDIYGGQAWNQVRETVGLTFCNFETMLTYEDMITEQMIASICDTTRRNRHEILEDFGTYLVSEHSPPSVLKLLRLGGETFVDFLYSLEDVNDRVHIAIPELDLPRFTLFEFNTKRFQLKSEFHHTGYGAIFLGLLCAMADHYQTLVSISRRNEFIAGQTCDLFDIEIHQQDWAAEKSPRNAMVTYDA</sequence>
<protein>
    <recommendedName>
        <fullName evidence="1">Heme NO-binding domain-containing protein</fullName>
    </recommendedName>
</protein>
<name>A0A2G5K4I1_9RHOB</name>
<dbReference type="SUPFAM" id="SSF111126">
    <property type="entry name" value="Ligand-binding domain in the NO signalling and Golgi transport"/>
    <property type="match status" value="1"/>
</dbReference>
<dbReference type="InterPro" id="IPR011644">
    <property type="entry name" value="Heme_NO-bd"/>
</dbReference>
<dbReference type="Gene3D" id="3.90.1520.10">
    <property type="entry name" value="H-NOX domain"/>
    <property type="match status" value="1"/>
</dbReference>
<accession>A0A2G5K4I1</accession>
<organism evidence="2 3">
    <name type="scientific">Paramylibacter kogurei</name>
    <dbReference type="NCBI Taxonomy" id="1889778"/>
    <lineage>
        <taxon>Bacteria</taxon>
        <taxon>Pseudomonadati</taxon>
        <taxon>Pseudomonadota</taxon>
        <taxon>Alphaproteobacteria</taxon>
        <taxon>Rhodobacterales</taxon>
        <taxon>Paracoccaceae</taxon>
        <taxon>Paramylibacter</taxon>
    </lineage>
</organism>
<keyword evidence="3" id="KW-1185">Reference proteome</keyword>
<comment type="caution">
    <text evidence="2">The sequence shown here is derived from an EMBL/GenBank/DDBJ whole genome shotgun (WGS) entry which is preliminary data.</text>
</comment>
<dbReference type="InterPro" id="IPR038158">
    <property type="entry name" value="H-NOX_domain_sf"/>
</dbReference>
<dbReference type="InterPro" id="IPR024096">
    <property type="entry name" value="NO_sig/Golgi_transp_ligand-bd"/>
</dbReference>
<evidence type="ECO:0000313" key="3">
    <source>
        <dbReference type="Proteomes" id="UP000231516"/>
    </source>
</evidence>
<dbReference type="Pfam" id="PF07700">
    <property type="entry name" value="HNOB"/>
    <property type="match status" value="1"/>
</dbReference>
<dbReference type="AlphaFoldDB" id="A0A2G5K4I1"/>
<reference evidence="2 3" key="1">
    <citation type="submission" date="2016-08" db="EMBL/GenBank/DDBJ databases">
        <title>Draft genome of Amylibacter sp. strain 4G11.</title>
        <authorList>
            <person name="Wong S.-K."/>
            <person name="Hamasaki K."/>
            <person name="Yoshizawa S."/>
        </authorList>
    </citation>
    <scope>NUCLEOTIDE SEQUENCE [LARGE SCALE GENOMIC DNA]</scope>
    <source>
        <strain evidence="2 3">4G11</strain>
    </source>
</reference>
<dbReference type="PANTHER" id="PTHR45655">
    <property type="entry name" value="GUANYLATE CYCLASE SOLUBLE SUBUNIT BETA-2"/>
    <property type="match status" value="1"/>
</dbReference>
<dbReference type="PANTHER" id="PTHR45655:SF13">
    <property type="entry name" value="SOLUBLE GUANYLATE CYCLASE GCY-32-RELATED"/>
    <property type="match status" value="1"/>
</dbReference>
<dbReference type="GO" id="GO:0020037">
    <property type="term" value="F:heme binding"/>
    <property type="evidence" value="ECO:0007669"/>
    <property type="project" value="InterPro"/>
</dbReference>
<dbReference type="EMBL" id="MDGM01000012">
    <property type="protein sequence ID" value="PIB24431.1"/>
    <property type="molecule type" value="Genomic_DNA"/>
</dbReference>
<gene>
    <name evidence="2" type="ORF">BFP76_04290</name>
</gene>
<proteinExistence type="predicted"/>
<evidence type="ECO:0000259" key="1">
    <source>
        <dbReference type="Pfam" id="PF07700"/>
    </source>
</evidence>
<evidence type="ECO:0000313" key="2">
    <source>
        <dbReference type="EMBL" id="PIB24431.1"/>
    </source>
</evidence>